<sequence>MKGTACEPKSAVANDFEQVYDRINQIWAMIPVYDSGDSTLIIYDNGERCVVTRTVRNILRDMAERKGLGLKNVRNCYGEKRTASEPLILGPNIVFALLKCRNPIGKDSAYGYINMAISNTEYELSSISKSSCHLCRDEQEEPILILHSSNIVEKKLRTARKHHINFLRRLTEEIQLVNNPHIIKELIQRLQRNSNLW</sequence>
<name>A0ABU3ZAS3_9FIRM</name>
<comment type="caution">
    <text evidence="1">The sequence shown here is derived from an EMBL/GenBank/DDBJ whole genome shotgun (WGS) entry which is preliminary data.</text>
</comment>
<gene>
    <name evidence="1" type="ORF">RVY80_09340</name>
</gene>
<organism evidence="1 2">
    <name type="scientific">Veillonella absiana</name>
    <dbReference type="NCBI Taxonomy" id="3079305"/>
    <lineage>
        <taxon>Bacteria</taxon>
        <taxon>Bacillati</taxon>
        <taxon>Bacillota</taxon>
        <taxon>Negativicutes</taxon>
        <taxon>Veillonellales</taxon>
        <taxon>Veillonellaceae</taxon>
        <taxon>Veillonella</taxon>
    </lineage>
</organism>
<accession>A0ABU3ZAS3</accession>
<evidence type="ECO:0000313" key="1">
    <source>
        <dbReference type="EMBL" id="MDV5089024.1"/>
    </source>
</evidence>
<dbReference type="EMBL" id="JAWJZB010000011">
    <property type="protein sequence ID" value="MDV5089024.1"/>
    <property type="molecule type" value="Genomic_DNA"/>
</dbReference>
<protein>
    <submittedName>
        <fullName evidence="1">Uncharacterized protein</fullName>
    </submittedName>
</protein>
<reference evidence="1 2" key="1">
    <citation type="submission" date="2023-10" db="EMBL/GenBank/DDBJ databases">
        <title>Veillonella sp. nov., isolated from a pig farm feces dump.</title>
        <authorList>
            <person name="Chang Y.-H."/>
        </authorList>
    </citation>
    <scope>NUCLEOTIDE SEQUENCE [LARGE SCALE GENOMIC DNA]</scope>
    <source>
        <strain evidence="1 2">YH-vei2233</strain>
    </source>
</reference>
<dbReference type="RefSeq" id="WP_317330393.1">
    <property type="nucleotide sequence ID" value="NZ_JAWJZA010000012.1"/>
</dbReference>
<proteinExistence type="predicted"/>
<evidence type="ECO:0000313" key="2">
    <source>
        <dbReference type="Proteomes" id="UP001272515"/>
    </source>
</evidence>
<keyword evidence="2" id="KW-1185">Reference proteome</keyword>
<dbReference type="Proteomes" id="UP001272515">
    <property type="component" value="Unassembled WGS sequence"/>
</dbReference>